<accession>A0A5W1M0B9</accession>
<proteinExistence type="predicted"/>
<organism evidence="2">
    <name type="scientific">Salmonella enterica subsp. enterica serovar Kottbus</name>
    <dbReference type="NCBI Taxonomy" id="224727"/>
    <lineage>
        <taxon>Bacteria</taxon>
        <taxon>Pseudomonadati</taxon>
        <taxon>Pseudomonadota</taxon>
        <taxon>Gammaproteobacteria</taxon>
        <taxon>Enterobacterales</taxon>
        <taxon>Enterobacteriaceae</taxon>
        <taxon>Salmonella</taxon>
    </lineage>
</organism>
<feature type="domain" description="HTH Mu-type" evidence="1">
    <location>
        <begin position="14"/>
        <end position="59"/>
    </location>
</feature>
<dbReference type="PROSITE" id="PS51702">
    <property type="entry name" value="HTH_MU"/>
    <property type="match status" value="1"/>
</dbReference>
<feature type="non-terminal residue" evidence="2">
    <location>
        <position position="59"/>
    </location>
</feature>
<dbReference type="SUPFAM" id="SSF46955">
    <property type="entry name" value="Putative DNA-binding domain"/>
    <property type="match status" value="1"/>
</dbReference>
<gene>
    <name evidence="2" type="ORF">DM035_26695</name>
</gene>
<comment type="caution">
    <text evidence="2">The sequence shown here is derived from an EMBL/GenBank/DDBJ whole genome shotgun (WGS) entry which is preliminary data.</text>
</comment>
<name>A0A5W1M0B9_SALET</name>
<dbReference type="Gene3D" id="1.10.10.10">
    <property type="entry name" value="Winged helix-like DNA-binding domain superfamily/Winged helix DNA-binding domain"/>
    <property type="match status" value="1"/>
</dbReference>
<dbReference type="EMBL" id="AAGQTM010000074">
    <property type="protein sequence ID" value="EBQ9797684.1"/>
    <property type="molecule type" value="Genomic_DNA"/>
</dbReference>
<evidence type="ECO:0000259" key="1">
    <source>
        <dbReference type="PROSITE" id="PS51702"/>
    </source>
</evidence>
<evidence type="ECO:0000313" key="2">
    <source>
        <dbReference type="EMBL" id="EBQ9797684.1"/>
    </source>
</evidence>
<dbReference type="InterPro" id="IPR009061">
    <property type="entry name" value="DNA-bd_dom_put_sf"/>
</dbReference>
<dbReference type="GO" id="GO:0003677">
    <property type="term" value="F:DNA binding"/>
    <property type="evidence" value="ECO:0007669"/>
    <property type="project" value="InterPro"/>
</dbReference>
<sequence length="59" mass="6534">MAKGRKVSSANLKTHYSAQELADLKLPGVPLTRPGVTAKAKREGWLWQPRKERGGGIEY</sequence>
<dbReference type="Pfam" id="PF02316">
    <property type="entry name" value="HTH_Tnp_Mu_1"/>
    <property type="match status" value="1"/>
</dbReference>
<dbReference type="AlphaFoldDB" id="A0A5W1M0B9"/>
<dbReference type="InterPro" id="IPR003314">
    <property type="entry name" value="Mu-type_HTH"/>
</dbReference>
<protein>
    <recommendedName>
        <fullName evidence="1">HTH Mu-type domain-containing protein</fullName>
    </recommendedName>
</protein>
<dbReference type="InterPro" id="IPR036388">
    <property type="entry name" value="WH-like_DNA-bd_sf"/>
</dbReference>
<reference evidence="2" key="1">
    <citation type="submission" date="2018-06" db="EMBL/GenBank/DDBJ databases">
        <authorList>
            <person name="Ashton P.M."/>
            <person name="Dallman T."/>
            <person name="Nair S."/>
            <person name="De Pinna E."/>
            <person name="Peters T."/>
            <person name="Grant K."/>
        </authorList>
    </citation>
    <scope>NUCLEOTIDE SEQUENCE</scope>
    <source>
        <strain evidence="2">430336</strain>
    </source>
</reference>